<dbReference type="InterPro" id="IPR002020">
    <property type="entry name" value="Citrate_synthase"/>
</dbReference>
<dbReference type="Pfam" id="PF00285">
    <property type="entry name" value="Citrate_synt"/>
    <property type="match status" value="1"/>
</dbReference>
<name>A0A3N4GWA8_9ACTN</name>
<dbReference type="SUPFAM" id="SSF48256">
    <property type="entry name" value="Citrate synthase"/>
    <property type="match status" value="1"/>
</dbReference>
<comment type="caution">
    <text evidence="4">The sequence shown here is derived from an EMBL/GenBank/DDBJ whole genome shotgun (WGS) entry which is preliminary data.</text>
</comment>
<accession>A0A3N4GWA8</accession>
<dbReference type="GO" id="GO:0036440">
    <property type="term" value="F:citrate synthase activity"/>
    <property type="evidence" value="ECO:0007669"/>
    <property type="project" value="UniProtKB-EC"/>
</dbReference>
<dbReference type="EC" id="2.3.3.16" evidence="2"/>
<dbReference type="Proteomes" id="UP000267536">
    <property type="component" value="Unassembled WGS sequence"/>
</dbReference>
<evidence type="ECO:0000313" key="5">
    <source>
        <dbReference type="Proteomes" id="UP000267536"/>
    </source>
</evidence>
<protein>
    <recommendedName>
        <fullName evidence="2">citrate synthase (unknown stereospecificity)</fullName>
        <ecNumber evidence="2">2.3.3.16</ecNumber>
    </recommendedName>
</protein>
<dbReference type="UniPathway" id="UPA00223"/>
<keyword evidence="5" id="KW-1185">Reference proteome</keyword>
<feature type="region of interest" description="Disordered" evidence="3">
    <location>
        <begin position="68"/>
        <end position="98"/>
    </location>
</feature>
<dbReference type="AlphaFoldDB" id="A0A3N4GWA8"/>
<evidence type="ECO:0000256" key="3">
    <source>
        <dbReference type="SAM" id="MobiDB-lite"/>
    </source>
</evidence>
<evidence type="ECO:0000313" key="4">
    <source>
        <dbReference type="EMBL" id="RPA65168.1"/>
    </source>
</evidence>
<dbReference type="RefSeq" id="WP_123926103.1">
    <property type="nucleotide sequence ID" value="NZ_JBPSDP010000003.1"/>
</dbReference>
<proteinExistence type="predicted"/>
<comment type="pathway">
    <text evidence="1">Carbohydrate metabolism; tricarboxylic acid cycle.</text>
</comment>
<dbReference type="EMBL" id="RKMH01000003">
    <property type="protein sequence ID" value="RPA65168.1"/>
    <property type="molecule type" value="Genomic_DNA"/>
</dbReference>
<dbReference type="GO" id="GO:0006099">
    <property type="term" value="P:tricarboxylic acid cycle"/>
    <property type="evidence" value="ECO:0007669"/>
    <property type="project" value="UniProtKB-UniPathway"/>
</dbReference>
<evidence type="ECO:0000256" key="1">
    <source>
        <dbReference type="ARBA" id="ARBA00005163"/>
    </source>
</evidence>
<sequence>MYDMIGIDRPERVREWCTATLSRKEKIMGFGHRVNKNGHSLRVHDVRRVRGHLAPWWRYPVARRLSRIRRRDVEPHGSKPNPDFPAGPASRLTGFDIA</sequence>
<reference evidence="4 5" key="1">
    <citation type="submission" date="2018-11" db="EMBL/GenBank/DDBJ databases">
        <title>Draft genome sequence of Gordonia sp. RS15-1S isolated from rice stems.</title>
        <authorList>
            <person name="Muangham S."/>
        </authorList>
    </citation>
    <scope>NUCLEOTIDE SEQUENCE [LARGE SCALE GENOMIC DNA]</scope>
    <source>
        <strain evidence="4 5">RS15-1S</strain>
    </source>
</reference>
<dbReference type="InterPro" id="IPR016143">
    <property type="entry name" value="Citrate_synth-like_sm_a-sub"/>
</dbReference>
<organism evidence="4 5">
    <name type="scientific">Gordonia oryzae</name>
    <dbReference type="NCBI Taxonomy" id="2487349"/>
    <lineage>
        <taxon>Bacteria</taxon>
        <taxon>Bacillati</taxon>
        <taxon>Actinomycetota</taxon>
        <taxon>Actinomycetes</taxon>
        <taxon>Mycobacteriales</taxon>
        <taxon>Gordoniaceae</taxon>
        <taxon>Gordonia</taxon>
    </lineage>
</organism>
<evidence type="ECO:0000256" key="2">
    <source>
        <dbReference type="ARBA" id="ARBA00012972"/>
    </source>
</evidence>
<dbReference type="Gene3D" id="1.10.230.10">
    <property type="entry name" value="Cytochrome P450-Terp, domain 2"/>
    <property type="match status" value="1"/>
</dbReference>
<gene>
    <name evidence="4" type="ORF">EF294_04710</name>
</gene>
<dbReference type="InterPro" id="IPR036969">
    <property type="entry name" value="Citrate_synthase_sf"/>
</dbReference>